<organism evidence="1 2">
    <name type="scientific">Paraburkholderia denitrificans</name>
    <dbReference type="NCBI Taxonomy" id="694025"/>
    <lineage>
        <taxon>Bacteria</taxon>
        <taxon>Pseudomonadati</taxon>
        <taxon>Pseudomonadota</taxon>
        <taxon>Betaproteobacteria</taxon>
        <taxon>Burkholderiales</taxon>
        <taxon>Burkholderiaceae</taxon>
        <taxon>Paraburkholderia</taxon>
    </lineage>
</organism>
<sequence length="102" mass="11342">MSDDCSVIPLLPTPRLKLGVLVATPGALQALQAVDVSVFRLVNRHARSDWGDVDDADRQQNDFAAANGERVLSCYRLWNGRCIWIVTEADRSLTTVLLPDEY</sequence>
<keyword evidence="2" id="KW-1185">Reference proteome</keyword>
<reference evidence="2" key="1">
    <citation type="journal article" date="2019" name="Int. J. Syst. Evol. Microbiol.">
        <title>The Global Catalogue of Microorganisms (GCM) 10K type strain sequencing project: providing services to taxonomists for standard genome sequencing and annotation.</title>
        <authorList>
            <consortium name="The Broad Institute Genomics Platform"/>
            <consortium name="The Broad Institute Genome Sequencing Center for Infectious Disease"/>
            <person name="Wu L."/>
            <person name="Ma J."/>
        </authorList>
    </citation>
    <scope>NUCLEOTIDE SEQUENCE [LARGE SCALE GENOMIC DNA]</scope>
    <source>
        <strain evidence="2">CCUG 56042</strain>
    </source>
</reference>
<comment type="caution">
    <text evidence="1">The sequence shown here is derived from an EMBL/GenBank/DDBJ whole genome shotgun (WGS) entry which is preliminary data.</text>
</comment>
<dbReference type="Proteomes" id="UP001596103">
    <property type="component" value="Unassembled WGS sequence"/>
</dbReference>
<proteinExistence type="predicted"/>
<dbReference type="RefSeq" id="WP_377713504.1">
    <property type="nucleotide sequence ID" value="NZ_JBHSMP010000023.1"/>
</dbReference>
<protein>
    <recommendedName>
        <fullName evidence="3">Type I restriction endonuclease subunit M</fullName>
    </recommendedName>
</protein>
<evidence type="ECO:0008006" key="3">
    <source>
        <dbReference type="Google" id="ProtNLM"/>
    </source>
</evidence>
<name>A0ABW0JD20_9BURK</name>
<evidence type="ECO:0000313" key="1">
    <source>
        <dbReference type="EMBL" id="MFC5430776.1"/>
    </source>
</evidence>
<evidence type="ECO:0000313" key="2">
    <source>
        <dbReference type="Proteomes" id="UP001596103"/>
    </source>
</evidence>
<accession>A0ABW0JD20</accession>
<gene>
    <name evidence="1" type="ORF">ACFPTO_18520</name>
</gene>
<dbReference type="EMBL" id="JBHSMP010000023">
    <property type="protein sequence ID" value="MFC5430776.1"/>
    <property type="molecule type" value="Genomic_DNA"/>
</dbReference>